<keyword evidence="5" id="KW-1185">Reference proteome</keyword>
<accession>A0A5C3QIR9</accession>
<protein>
    <recommendedName>
        <fullName evidence="3">FAS1 domain-containing protein</fullName>
    </recommendedName>
</protein>
<dbReference type="PROSITE" id="PS50213">
    <property type="entry name" value="FAS1"/>
    <property type="match status" value="1"/>
</dbReference>
<proteinExistence type="predicted"/>
<dbReference type="PANTHER" id="PTHR28156:SF1">
    <property type="entry name" value="FAS1 DOMAIN-CONTAINING PROTEIN YDR262W"/>
    <property type="match status" value="1"/>
</dbReference>
<evidence type="ECO:0000259" key="3">
    <source>
        <dbReference type="PROSITE" id="PS50213"/>
    </source>
</evidence>
<reference evidence="4 5" key="1">
    <citation type="journal article" date="2019" name="Nat. Ecol. Evol.">
        <title>Megaphylogeny resolves global patterns of mushroom evolution.</title>
        <authorList>
            <person name="Varga T."/>
            <person name="Krizsan K."/>
            <person name="Foldi C."/>
            <person name="Dima B."/>
            <person name="Sanchez-Garcia M."/>
            <person name="Sanchez-Ramirez S."/>
            <person name="Szollosi G.J."/>
            <person name="Szarkandi J.G."/>
            <person name="Papp V."/>
            <person name="Albert L."/>
            <person name="Andreopoulos W."/>
            <person name="Angelini C."/>
            <person name="Antonin V."/>
            <person name="Barry K.W."/>
            <person name="Bougher N.L."/>
            <person name="Buchanan P."/>
            <person name="Buyck B."/>
            <person name="Bense V."/>
            <person name="Catcheside P."/>
            <person name="Chovatia M."/>
            <person name="Cooper J."/>
            <person name="Damon W."/>
            <person name="Desjardin D."/>
            <person name="Finy P."/>
            <person name="Geml J."/>
            <person name="Haridas S."/>
            <person name="Hughes K."/>
            <person name="Justo A."/>
            <person name="Karasinski D."/>
            <person name="Kautmanova I."/>
            <person name="Kiss B."/>
            <person name="Kocsube S."/>
            <person name="Kotiranta H."/>
            <person name="LaButti K.M."/>
            <person name="Lechner B.E."/>
            <person name="Liimatainen K."/>
            <person name="Lipzen A."/>
            <person name="Lukacs Z."/>
            <person name="Mihaltcheva S."/>
            <person name="Morgado L.N."/>
            <person name="Niskanen T."/>
            <person name="Noordeloos M.E."/>
            <person name="Ohm R.A."/>
            <person name="Ortiz-Santana B."/>
            <person name="Ovrebo C."/>
            <person name="Racz N."/>
            <person name="Riley R."/>
            <person name="Savchenko A."/>
            <person name="Shiryaev A."/>
            <person name="Soop K."/>
            <person name="Spirin V."/>
            <person name="Szebenyi C."/>
            <person name="Tomsovsky M."/>
            <person name="Tulloss R.E."/>
            <person name="Uehling J."/>
            <person name="Grigoriev I.V."/>
            <person name="Vagvolgyi C."/>
            <person name="Papp T."/>
            <person name="Martin F.M."/>
            <person name="Miettinen O."/>
            <person name="Hibbett D.S."/>
            <person name="Nagy L.G."/>
        </authorList>
    </citation>
    <scope>NUCLEOTIDE SEQUENCE [LARGE SCALE GENOMIC DNA]</scope>
    <source>
        <strain evidence="4 5">CBS 309.79</strain>
    </source>
</reference>
<evidence type="ECO:0000313" key="4">
    <source>
        <dbReference type="EMBL" id="TFL01040.1"/>
    </source>
</evidence>
<name>A0A5C3QIR9_9AGAR</name>
<evidence type="ECO:0000256" key="2">
    <source>
        <dbReference type="SAM" id="SignalP"/>
    </source>
</evidence>
<evidence type="ECO:0000256" key="1">
    <source>
        <dbReference type="ARBA" id="ARBA00022729"/>
    </source>
</evidence>
<sequence>MHLPTLFTLLFLTLTSSSLADTQIPIMNRLSPLTDGPHINSGLPSLADLLTIQPRTSIYYSYARETDLNEMLSQKGGFITAFVPTNKAVMQLARKPHQGPAPVDEGIKITEAQFDKESKDNVRQWVSAHLVPGEVGYPSADETVHLETLLPSKSISMRWAFPSESGKKWTGMEVEGSSRIVDMHKGSNGVLYIIDGTIEVPEQ</sequence>
<feature type="domain" description="FAS1" evidence="3">
    <location>
        <begin position="43"/>
        <end position="198"/>
    </location>
</feature>
<dbReference type="AlphaFoldDB" id="A0A5C3QIR9"/>
<keyword evidence="1 2" id="KW-0732">Signal</keyword>
<feature type="chain" id="PRO_5022962144" description="FAS1 domain-containing protein" evidence="2">
    <location>
        <begin position="21"/>
        <end position="203"/>
    </location>
</feature>
<dbReference type="InterPro" id="IPR036378">
    <property type="entry name" value="FAS1_dom_sf"/>
</dbReference>
<dbReference type="OrthoDB" id="5551751at2759"/>
<dbReference type="STRING" id="1884261.A0A5C3QIR9"/>
<gene>
    <name evidence="4" type="ORF">BDV98DRAFT_568351</name>
</gene>
<feature type="signal peptide" evidence="2">
    <location>
        <begin position="1"/>
        <end position="20"/>
    </location>
</feature>
<dbReference type="Pfam" id="PF02469">
    <property type="entry name" value="Fasciclin"/>
    <property type="match status" value="1"/>
</dbReference>
<evidence type="ECO:0000313" key="5">
    <source>
        <dbReference type="Proteomes" id="UP000305067"/>
    </source>
</evidence>
<dbReference type="InterPro" id="IPR040200">
    <property type="entry name" value="Mug57-like"/>
</dbReference>
<dbReference type="Gene3D" id="2.30.180.10">
    <property type="entry name" value="FAS1 domain"/>
    <property type="match status" value="1"/>
</dbReference>
<dbReference type="SUPFAM" id="SSF82153">
    <property type="entry name" value="FAS1 domain"/>
    <property type="match status" value="1"/>
</dbReference>
<organism evidence="4 5">
    <name type="scientific">Pterulicium gracile</name>
    <dbReference type="NCBI Taxonomy" id="1884261"/>
    <lineage>
        <taxon>Eukaryota</taxon>
        <taxon>Fungi</taxon>
        <taxon>Dikarya</taxon>
        <taxon>Basidiomycota</taxon>
        <taxon>Agaricomycotina</taxon>
        <taxon>Agaricomycetes</taxon>
        <taxon>Agaricomycetidae</taxon>
        <taxon>Agaricales</taxon>
        <taxon>Pleurotineae</taxon>
        <taxon>Pterulaceae</taxon>
        <taxon>Pterulicium</taxon>
    </lineage>
</organism>
<dbReference type="EMBL" id="ML178826">
    <property type="protein sequence ID" value="TFL01040.1"/>
    <property type="molecule type" value="Genomic_DNA"/>
</dbReference>
<dbReference type="InterPro" id="IPR000782">
    <property type="entry name" value="FAS1_domain"/>
</dbReference>
<dbReference type="PANTHER" id="PTHR28156">
    <property type="entry name" value="FAS1 DOMAIN-CONTAINING PROTEIN YDR262W"/>
    <property type="match status" value="1"/>
</dbReference>
<dbReference type="Proteomes" id="UP000305067">
    <property type="component" value="Unassembled WGS sequence"/>
</dbReference>